<dbReference type="InterPro" id="IPR019587">
    <property type="entry name" value="Polyketide_cyclase/dehydratase"/>
</dbReference>
<dbReference type="CDD" id="cd07812">
    <property type="entry name" value="SRPBCC"/>
    <property type="match status" value="1"/>
</dbReference>
<protein>
    <recommendedName>
        <fullName evidence="2">SRPBCC family protein</fullName>
    </recommendedName>
</protein>
<accession>A0A6J4IVA2</accession>
<name>A0A6J4IVA2_9ACTN</name>
<gene>
    <name evidence="1" type="ORF">AVDCRST_MAG41-2335</name>
</gene>
<dbReference type="InterPro" id="IPR023393">
    <property type="entry name" value="START-like_dom_sf"/>
</dbReference>
<organism evidence="1">
    <name type="scientific">uncultured Mycobacteriales bacterium</name>
    <dbReference type="NCBI Taxonomy" id="581187"/>
    <lineage>
        <taxon>Bacteria</taxon>
        <taxon>Bacillati</taxon>
        <taxon>Actinomycetota</taxon>
        <taxon>Actinomycetes</taxon>
        <taxon>Mycobacteriales</taxon>
        <taxon>environmental samples</taxon>
    </lineage>
</organism>
<proteinExistence type="predicted"/>
<dbReference type="AlphaFoldDB" id="A0A6J4IVA2"/>
<dbReference type="Gene3D" id="3.30.530.20">
    <property type="match status" value="1"/>
</dbReference>
<sequence length="145" mass="16328">MAVTRRVMRGVTPEAVFDVLRDGRTYADWVVGTRAIRVVEAGWPEPGTALHYTIGYGLLRKDDETRATAYEPGRRLEMEAKAWPAGSARIELRAEPVQDGTLVSIEEHPVRGFGALVHNPVLDLSIKIRNLETLRRLERQALRRA</sequence>
<evidence type="ECO:0008006" key="2">
    <source>
        <dbReference type="Google" id="ProtNLM"/>
    </source>
</evidence>
<evidence type="ECO:0000313" key="1">
    <source>
        <dbReference type="EMBL" id="CAA9260201.1"/>
    </source>
</evidence>
<dbReference type="EMBL" id="CADCTP010000216">
    <property type="protein sequence ID" value="CAA9260201.1"/>
    <property type="molecule type" value="Genomic_DNA"/>
</dbReference>
<reference evidence="1" key="1">
    <citation type="submission" date="2020-02" db="EMBL/GenBank/DDBJ databases">
        <authorList>
            <person name="Meier V. D."/>
        </authorList>
    </citation>
    <scope>NUCLEOTIDE SEQUENCE</scope>
    <source>
        <strain evidence="1">AVDCRST_MAG41</strain>
    </source>
</reference>
<dbReference type="Pfam" id="PF10604">
    <property type="entry name" value="Polyketide_cyc2"/>
    <property type="match status" value="1"/>
</dbReference>
<dbReference type="SUPFAM" id="SSF55961">
    <property type="entry name" value="Bet v1-like"/>
    <property type="match status" value="1"/>
</dbReference>